<evidence type="ECO:0000256" key="4">
    <source>
        <dbReference type="ARBA" id="ARBA00022475"/>
    </source>
</evidence>
<sequence length="397" mass="45118">MSSILEIFFPLCATDPIRWQRRTADVECGIWPDVDNEQLQQWLQTDAIRLYIPGEWISVWQVELPDVLRKQIPTILPALLEEELNQDIDELHFAPLKIDQQLATVAVIHQQHMRNIAQWLQENGITRATVAPDWMSIPCGYMAGDAQRVICRINECRGWSAGRALAPVMLRAQLNEQDLPLSLTVVGIAPEELSTWAVADAERLTITALPAITTFGEPEGNLLSGQWQPRVSYRKQWARWRVMILPILLILVALVVERGVTLWSVSEQVAQSRTQAEKQFLTLFPEQKRIVNLRSQVTMALKKYRPQADDTRLLAELSAIASTLKSASLTDIEMRGFTFDQKRQTFHLQLRAANFASFDKLRSALATDYVVQQDALQKEGDAVSGGVTLRRKYHVTR</sequence>
<dbReference type="GO" id="GO:0005886">
    <property type="term" value="C:plasma membrane"/>
    <property type="evidence" value="ECO:0007669"/>
    <property type="project" value="UniProtKB-SubCell"/>
</dbReference>
<keyword evidence="5" id="KW-0997">Cell inner membrane</keyword>
<reference evidence="13 14" key="1">
    <citation type="submission" date="2010-04" db="EMBL/GenBank/DDBJ databases">
        <title>The Genome Sequence of Escherichia coli H605.</title>
        <authorList>
            <consortium name="The Broad Institute Genome Sequencing Platform"/>
            <consortium name="The Broad Institute Genome Sequencing Center for Infectious Disease"/>
            <person name="Feldgarden M."/>
            <person name="Gordon D.M."/>
            <person name="Johnson J.R."/>
            <person name="Johnston B.D."/>
            <person name="Young S."/>
            <person name="Zeng Q."/>
            <person name="Koehrsen M."/>
            <person name="Alvarado L."/>
            <person name="Berlin A.M."/>
            <person name="Borenstein D."/>
            <person name="Chapman S.B."/>
            <person name="Chen Z."/>
            <person name="Engels R."/>
            <person name="Freedman E."/>
            <person name="Gellesch M."/>
            <person name="Goldberg J."/>
            <person name="Griggs A."/>
            <person name="Gujja S."/>
            <person name="Heilman E.R."/>
            <person name="Heiman D.I."/>
            <person name="Hepburn T.A."/>
            <person name="Howarth C."/>
            <person name="Jen D."/>
            <person name="Larson L."/>
            <person name="Mehta T."/>
            <person name="Park D."/>
            <person name="Pearson M."/>
            <person name="Richards J."/>
            <person name="Roberts A."/>
            <person name="Saif S."/>
            <person name="Shea T.D."/>
            <person name="Shenoy N."/>
            <person name="Sisk P."/>
            <person name="Stolte C."/>
            <person name="Sykes S.N."/>
            <person name="Walk T."/>
            <person name="White J."/>
            <person name="Yandava C."/>
            <person name="Haas B."/>
            <person name="Henn M.R."/>
            <person name="Nusbaum C."/>
            <person name="Birren B."/>
        </authorList>
    </citation>
    <scope>NUCLEOTIDE SEQUENCE [LARGE SCALE GENOMIC DNA]</scope>
    <source>
        <strain evidence="13 14">H605</strain>
    </source>
</reference>
<evidence type="ECO:0000256" key="2">
    <source>
        <dbReference type="ARBA" id="ARBA00005318"/>
    </source>
</evidence>
<dbReference type="GO" id="GO:0015628">
    <property type="term" value="P:protein secretion by the type II secretion system"/>
    <property type="evidence" value="ECO:0007669"/>
    <property type="project" value="InterPro"/>
</dbReference>
<feature type="domain" description="GspL cytoplasmic actin-ATPase-like" evidence="11">
    <location>
        <begin position="36"/>
        <end position="141"/>
    </location>
</feature>
<dbReference type="InterPro" id="IPR007812">
    <property type="entry name" value="T2SS_protein-GspL"/>
</dbReference>
<dbReference type="Proteomes" id="UP000243401">
    <property type="component" value="Unassembled WGS sequence"/>
</dbReference>
<name>A0AAJ3TZ59_ECOLX</name>
<protein>
    <recommendedName>
        <fullName evidence="10">Type II secretion system protein L</fullName>
        <shortName evidence="10">T2SS protein L</shortName>
    </recommendedName>
</protein>
<evidence type="ECO:0000313" key="13">
    <source>
        <dbReference type="EMBL" id="OSL46717.1"/>
    </source>
</evidence>
<dbReference type="Gene3D" id="3.30.1360.100">
    <property type="entry name" value="General secretion pathway protein M, EpsM"/>
    <property type="match status" value="1"/>
</dbReference>
<dbReference type="Gene3D" id="3.30.420.380">
    <property type="match status" value="1"/>
</dbReference>
<evidence type="ECO:0000313" key="14">
    <source>
        <dbReference type="Proteomes" id="UP000243401"/>
    </source>
</evidence>
<dbReference type="RefSeq" id="WP_085461167.1">
    <property type="nucleotide sequence ID" value="NZ_ADJX01000008.1"/>
</dbReference>
<evidence type="ECO:0000256" key="5">
    <source>
        <dbReference type="ARBA" id="ARBA00022519"/>
    </source>
</evidence>
<organism evidence="13 14">
    <name type="scientific">Escherichia coli H605</name>
    <dbReference type="NCBI Taxonomy" id="656410"/>
    <lineage>
        <taxon>Bacteria</taxon>
        <taxon>Pseudomonadati</taxon>
        <taxon>Pseudomonadota</taxon>
        <taxon>Gammaproteobacteria</taxon>
        <taxon>Enterobacterales</taxon>
        <taxon>Enterobacteriaceae</taxon>
        <taxon>Escherichia</taxon>
    </lineage>
</organism>
<dbReference type="InterPro" id="IPR024230">
    <property type="entry name" value="GspL_cyto_dom"/>
</dbReference>
<evidence type="ECO:0000256" key="7">
    <source>
        <dbReference type="ARBA" id="ARBA00022927"/>
    </source>
</evidence>
<dbReference type="InterPro" id="IPR043129">
    <property type="entry name" value="ATPase_NBD"/>
</dbReference>
<dbReference type="NCBIfam" id="TIGR01709">
    <property type="entry name" value="typeII_sec_gspL"/>
    <property type="match status" value="1"/>
</dbReference>
<evidence type="ECO:0000256" key="10">
    <source>
        <dbReference type="PIRNR" id="PIRNR015761"/>
    </source>
</evidence>
<comment type="similarity">
    <text evidence="2 10">Belongs to the GSP L family.</text>
</comment>
<dbReference type="InterPro" id="IPR025691">
    <property type="entry name" value="GspL_pp_dom"/>
</dbReference>
<dbReference type="GO" id="GO:0009276">
    <property type="term" value="C:Gram-negative-bacterium-type cell wall"/>
    <property type="evidence" value="ECO:0007669"/>
    <property type="project" value="InterPro"/>
</dbReference>
<evidence type="ECO:0000256" key="6">
    <source>
        <dbReference type="ARBA" id="ARBA00022692"/>
    </source>
</evidence>
<keyword evidence="8" id="KW-1133">Transmembrane helix</keyword>
<evidence type="ECO:0000259" key="12">
    <source>
        <dbReference type="Pfam" id="PF12693"/>
    </source>
</evidence>
<dbReference type="AlphaFoldDB" id="A0AAJ3TZ59"/>
<evidence type="ECO:0000256" key="8">
    <source>
        <dbReference type="ARBA" id="ARBA00022989"/>
    </source>
</evidence>
<comment type="caution">
    <text evidence="13">The sequence shown here is derived from an EMBL/GenBank/DDBJ whole genome shotgun (WGS) entry which is preliminary data.</text>
</comment>
<gene>
    <name evidence="13" type="ORF">EATG_01804</name>
</gene>
<evidence type="ECO:0000256" key="3">
    <source>
        <dbReference type="ARBA" id="ARBA00022448"/>
    </source>
</evidence>
<keyword evidence="9" id="KW-0472">Membrane</keyword>
<keyword evidence="3 10" id="KW-0813">Transport</keyword>
<evidence type="ECO:0000259" key="11">
    <source>
        <dbReference type="Pfam" id="PF05134"/>
    </source>
</evidence>
<dbReference type="CDD" id="cd24017">
    <property type="entry name" value="ASKHA_T2SSL_N"/>
    <property type="match status" value="1"/>
</dbReference>
<evidence type="ECO:0000256" key="9">
    <source>
        <dbReference type="ARBA" id="ARBA00023136"/>
    </source>
</evidence>
<accession>A0AAJ3TZ59</accession>
<evidence type="ECO:0000256" key="1">
    <source>
        <dbReference type="ARBA" id="ARBA00004377"/>
    </source>
</evidence>
<dbReference type="EMBL" id="ADJX01000008">
    <property type="protein sequence ID" value="OSL46717.1"/>
    <property type="molecule type" value="Genomic_DNA"/>
</dbReference>
<comment type="subcellular location">
    <subcellularLocation>
        <location evidence="1">Cell inner membrane</location>
        <topology evidence="1">Single-pass membrane protein</topology>
    </subcellularLocation>
</comment>
<dbReference type="Pfam" id="PF12693">
    <property type="entry name" value="GspL_C"/>
    <property type="match status" value="1"/>
</dbReference>
<dbReference type="SUPFAM" id="SSF53067">
    <property type="entry name" value="Actin-like ATPase domain"/>
    <property type="match status" value="1"/>
</dbReference>
<keyword evidence="7 10" id="KW-0653">Protein transport</keyword>
<proteinExistence type="inferred from homology"/>
<comment type="function">
    <text evidence="10">Inner membrane component of the type II secretion system required for the energy-dependent secretion of extracellular factors such as proteases and toxins from the periplasm.</text>
</comment>
<keyword evidence="6" id="KW-0812">Transmembrane</keyword>
<dbReference type="GO" id="GO:0015627">
    <property type="term" value="C:type II protein secretion system complex"/>
    <property type="evidence" value="ECO:0007669"/>
    <property type="project" value="InterPro"/>
</dbReference>
<dbReference type="Pfam" id="PF05134">
    <property type="entry name" value="T2SSL"/>
    <property type="match status" value="1"/>
</dbReference>
<dbReference type="PIRSF" id="PIRSF015761">
    <property type="entry name" value="Protein_L"/>
    <property type="match status" value="1"/>
</dbReference>
<feature type="domain" description="GspL periplasmic" evidence="12">
    <location>
        <begin position="234"/>
        <end position="392"/>
    </location>
</feature>
<keyword evidence="4" id="KW-1003">Cell membrane</keyword>